<dbReference type="SUPFAM" id="SSF48613">
    <property type="entry name" value="Heme oxygenase-like"/>
    <property type="match status" value="1"/>
</dbReference>
<keyword evidence="11" id="KW-0408">Iron</keyword>
<dbReference type="InterPro" id="IPR016951">
    <property type="entry name" value="Haem_Oase_decyc_pln"/>
</dbReference>
<dbReference type="InterPro" id="IPR002051">
    <property type="entry name" value="Haem_Oase"/>
</dbReference>
<evidence type="ECO:0000256" key="8">
    <source>
        <dbReference type="ARBA" id="ARBA00022723"/>
    </source>
</evidence>
<evidence type="ECO:0000256" key="9">
    <source>
        <dbReference type="ARBA" id="ARBA00022946"/>
    </source>
</evidence>
<dbReference type="PANTHER" id="PTHR35703:SF2">
    <property type="entry name" value="HEME OXYGENASE 1, CHLOROPLASTIC-RELATED"/>
    <property type="match status" value="1"/>
</dbReference>
<evidence type="ECO:0000256" key="6">
    <source>
        <dbReference type="ARBA" id="ARBA00022617"/>
    </source>
</evidence>
<organism evidence="13 14">
    <name type="scientific">Stylosanthes scabra</name>
    <dbReference type="NCBI Taxonomy" id="79078"/>
    <lineage>
        <taxon>Eukaryota</taxon>
        <taxon>Viridiplantae</taxon>
        <taxon>Streptophyta</taxon>
        <taxon>Embryophyta</taxon>
        <taxon>Tracheophyta</taxon>
        <taxon>Spermatophyta</taxon>
        <taxon>Magnoliopsida</taxon>
        <taxon>eudicotyledons</taxon>
        <taxon>Gunneridae</taxon>
        <taxon>Pentapetalae</taxon>
        <taxon>rosids</taxon>
        <taxon>fabids</taxon>
        <taxon>Fabales</taxon>
        <taxon>Fabaceae</taxon>
        <taxon>Papilionoideae</taxon>
        <taxon>50 kb inversion clade</taxon>
        <taxon>dalbergioids sensu lato</taxon>
        <taxon>Dalbergieae</taxon>
        <taxon>Pterocarpus clade</taxon>
        <taxon>Stylosanthes</taxon>
    </lineage>
</organism>
<dbReference type="EMBL" id="JASCZI010030268">
    <property type="protein sequence ID" value="MED6120277.1"/>
    <property type="molecule type" value="Genomic_DNA"/>
</dbReference>
<proteinExistence type="inferred from homology"/>
<accession>A0ABU6R8H9</accession>
<name>A0ABU6R8H9_9FABA</name>
<evidence type="ECO:0000256" key="2">
    <source>
        <dbReference type="ARBA" id="ARBA00006134"/>
    </source>
</evidence>
<gene>
    <name evidence="13" type="primary">HO1_2</name>
    <name evidence="13" type="ORF">PIB30_019427</name>
</gene>
<feature type="region of interest" description="Disordered" evidence="12">
    <location>
        <begin position="28"/>
        <end position="51"/>
    </location>
</feature>
<keyword evidence="9" id="KW-0809">Transit peptide</keyword>
<evidence type="ECO:0000313" key="14">
    <source>
        <dbReference type="Proteomes" id="UP001341840"/>
    </source>
</evidence>
<keyword evidence="10 13" id="KW-0560">Oxidoreductase</keyword>
<dbReference type="Pfam" id="PF01126">
    <property type="entry name" value="Heme_oxygenase"/>
    <property type="match status" value="1"/>
</dbReference>
<keyword evidence="6" id="KW-0349">Heme</keyword>
<dbReference type="Proteomes" id="UP001341840">
    <property type="component" value="Unassembled WGS sequence"/>
</dbReference>
<dbReference type="EC" id="1.14.14.18" evidence="3"/>
<evidence type="ECO:0000256" key="1">
    <source>
        <dbReference type="ARBA" id="ARBA00004229"/>
    </source>
</evidence>
<keyword evidence="14" id="KW-1185">Reference proteome</keyword>
<dbReference type="Gene3D" id="1.20.910.10">
    <property type="entry name" value="Heme oxygenase-like"/>
    <property type="match status" value="1"/>
</dbReference>
<evidence type="ECO:0000256" key="11">
    <source>
        <dbReference type="ARBA" id="ARBA00023004"/>
    </source>
</evidence>
<keyword evidence="8" id="KW-0479">Metal-binding</keyword>
<sequence>MSSVEAVSVSEAPPRKKFVEELRSVSMKLHTREQARDGQKQPKQPEERSVSKWEPTIDGYLKFLVDSMLVFDTLEKIVQHAFYPSYAELRDTGLERCAGLAKDLKWFKEEGHAIPAPSSPGLNYAKYLKELSENDQQALICHFYNFYFAHSAGGRMIGRKVAEKLLNKKELEFYKWDGDLKQLLQNTRDKLNKITEGWTEEEKKHCLAETEKTFEMSGEVLRLIVS</sequence>
<evidence type="ECO:0000256" key="3">
    <source>
        <dbReference type="ARBA" id="ARBA00012360"/>
    </source>
</evidence>
<keyword evidence="5" id="KW-0602">Photosynthesis</keyword>
<dbReference type="CDD" id="cd19165">
    <property type="entry name" value="HemeO"/>
    <property type="match status" value="1"/>
</dbReference>
<dbReference type="PANTHER" id="PTHR35703">
    <property type="entry name" value="HEME OXYGENASE 1, CHLOROPLASTIC-RELATED"/>
    <property type="match status" value="1"/>
</dbReference>
<protein>
    <recommendedName>
        <fullName evidence="3">heme oxygenase (biliverdin-producing)</fullName>
        <ecNumber evidence="3">1.14.14.18</ecNumber>
    </recommendedName>
</protein>
<keyword evidence="4" id="KW-0150">Chloroplast</keyword>
<evidence type="ECO:0000256" key="12">
    <source>
        <dbReference type="SAM" id="MobiDB-lite"/>
    </source>
</evidence>
<dbReference type="GO" id="GO:0016491">
    <property type="term" value="F:oxidoreductase activity"/>
    <property type="evidence" value="ECO:0007669"/>
    <property type="project" value="UniProtKB-KW"/>
</dbReference>
<evidence type="ECO:0000313" key="13">
    <source>
        <dbReference type="EMBL" id="MED6120277.1"/>
    </source>
</evidence>
<comment type="caution">
    <text evidence="13">The sequence shown here is derived from an EMBL/GenBank/DDBJ whole genome shotgun (WGS) entry which is preliminary data.</text>
</comment>
<feature type="compositionally biased region" description="Basic and acidic residues" evidence="12">
    <location>
        <begin position="30"/>
        <end position="51"/>
    </location>
</feature>
<evidence type="ECO:0000256" key="10">
    <source>
        <dbReference type="ARBA" id="ARBA00023002"/>
    </source>
</evidence>
<evidence type="ECO:0000256" key="4">
    <source>
        <dbReference type="ARBA" id="ARBA00022528"/>
    </source>
</evidence>
<evidence type="ECO:0000256" key="5">
    <source>
        <dbReference type="ARBA" id="ARBA00022531"/>
    </source>
</evidence>
<evidence type="ECO:0000256" key="7">
    <source>
        <dbReference type="ARBA" id="ARBA00022640"/>
    </source>
</evidence>
<comment type="subcellular location">
    <subcellularLocation>
        <location evidence="1">Plastid</location>
        <location evidence="1">Chloroplast</location>
    </subcellularLocation>
</comment>
<dbReference type="InterPro" id="IPR016084">
    <property type="entry name" value="Haem_Oase-like_multi-hlx"/>
</dbReference>
<comment type="similarity">
    <text evidence="2">Belongs to the heme oxygenase family.</text>
</comment>
<dbReference type="InterPro" id="IPR016053">
    <property type="entry name" value="Haem_Oase-like"/>
</dbReference>
<reference evidence="13 14" key="1">
    <citation type="journal article" date="2023" name="Plants (Basel)">
        <title>Bridging the Gap: Combining Genomics and Transcriptomics Approaches to Understand Stylosanthes scabra, an Orphan Legume from the Brazilian Caatinga.</title>
        <authorList>
            <person name="Ferreira-Neto J.R.C."/>
            <person name="da Silva M.D."/>
            <person name="Binneck E."/>
            <person name="de Melo N.F."/>
            <person name="da Silva R.H."/>
            <person name="de Melo A.L.T.M."/>
            <person name="Pandolfi V."/>
            <person name="Bustamante F.O."/>
            <person name="Brasileiro-Vidal A.C."/>
            <person name="Benko-Iseppon A.M."/>
        </authorList>
    </citation>
    <scope>NUCLEOTIDE SEQUENCE [LARGE SCALE GENOMIC DNA]</scope>
    <source>
        <tissue evidence="13">Leaves</tissue>
    </source>
</reference>
<keyword evidence="7" id="KW-0934">Plastid</keyword>